<gene>
    <name evidence="3" type="ORF">SDC9_114015</name>
</gene>
<feature type="domain" description="Mannosyl-glycoprotein endo-beta-N-acetylglucosamidase-like" evidence="2">
    <location>
        <begin position="124"/>
        <end position="247"/>
    </location>
</feature>
<accession>A0A645BPP7</accession>
<evidence type="ECO:0000259" key="2">
    <source>
        <dbReference type="Pfam" id="PF01832"/>
    </source>
</evidence>
<organism evidence="3">
    <name type="scientific">bioreactor metagenome</name>
    <dbReference type="NCBI Taxonomy" id="1076179"/>
    <lineage>
        <taxon>unclassified sequences</taxon>
        <taxon>metagenomes</taxon>
        <taxon>ecological metagenomes</taxon>
    </lineage>
</organism>
<dbReference type="EMBL" id="VSSQ01021486">
    <property type="protein sequence ID" value="MPM67098.1"/>
    <property type="molecule type" value="Genomic_DNA"/>
</dbReference>
<sequence>MFFSGIVQASEQKTTSKGEQATSIVVKEPVKQQATSPGFVQKMESSPAAESGKQGNLQDKTINTPQGKIVEIKNIKPERKLPANYKTVTITGESKATESQAVAFLKKNTKDMKLKSTPEEIVRYYYEESTKEGIRADLALCQALLETGYFKFRGTVKPDQNNFCGLGTTSKSVAGAVFKTPEIGVRAHIQHLLAYSTEREPKTGIVDPRYDLVHKMRKSSGYLTTWHSLNGNWAMSNEYSEKIFDLHSKMLAMPIE</sequence>
<feature type="compositionally biased region" description="Polar residues" evidence="1">
    <location>
        <begin position="7"/>
        <end position="23"/>
    </location>
</feature>
<protein>
    <recommendedName>
        <fullName evidence="2">Mannosyl-glycoprotein endo-beta-N-acetylglucosamidase-like domain-containing protein</fullName>
    </recommendedName>
</protein>
<dbReference type="AlphaFoldDB" id="A0A645BPP7"/>
<reference evidence="3" key="1">
    <citation type="submission" date="2019-08" db="EMBL/GenBank/DDBJ databases">
        <authorList>
            <person name="Kucharzyk K."/>
            <person name="Murdoch R.W."/>
            <person name="Higgins S."/>
            <person name="Loffler F."/>
        </authorList>
    </citation>
    <scope>NUCLEOTIDE SEQUENCE</scope>
</reference>
<comment type="caution">
    <text evidence="3">The sequence shown here is derived from an EMBL/GenBank/DDBJ whole genome shotgun (WGS) entry which is preliminary data.</text>
</comment>
<dbReference type="Gene3D" id="1.10.530.10">
    <property type="match status" value="1"/>
</dbReference>
<evidence type="ECO:0000256" key="1">
    <source>
        <dbReference type="SAM" id="MobiDB-lite"/>
    </source>
</evidence>
<dbReference type="GO" id="GO:0004040">
    <property type="term" value="F:amidase activity"/>
    <property type="evidence" value="ECO:0007669"/>
    <property type="project" value="InterPro"/>
</dbReference>
<name>A0A645BPP7_9ZZZZ</name>
<dbReference type="InterPro" id="IPR002901">
    <property type="entry name" value="MGlyc_endo_b_GlcNAc-like_dom"/>
</dbReference>
<dbReference type="Pfam" id="PF01832">
    <property type="entry name" value="Glucosaminidase"/>
    <property type="match status" value="1"/>
</dbReference>
<evidence type="ECO:0000313" key="3">
    <source>
        <dbReference type="EMBL" id="MPM67098.1"/>
    </source>
</evidence>
<proteinExistence type="predicted"/>
<feature type="region of interest" description="Disordered" evidence="1">
    <location>
        <begin position="1"/>
        <end position="61"/>
    </location>
</feature>